<protein>
    <recommendedName>
        <fullName evidence="5">Sel1 repeat family protein</fullName>
    </recommendedName>
</protein>
<evidence type="ECO:0000256" key="1">
    <source>
        <dbReference type="SAM" id="MobiDB-lite"/>
    </source>
</evidence>
<dbReference type="Proteomes" id="UP001491349">
    <property type="component" value="Unassembled WGS sequence"/>
</dbReference>
<feature type="compositionally biased region" description="Polar residues" evidence="1">
    <location>
        <begin position="49"/>
        <end position="58"/>
    </location>
</feature>
<evidence type="ECO:0000313" key="3">
    <source>
        <dbReference type="EMBL" id="MEK8180458.1"/>
    </source>
</evidence>
<name>A0ABU9E1C3_9FLAO</name>
<feature type="region of interest" description="Disordered" evidence="1">
    <location>
        <begin position="49"/>
        <end position="103"/>
    </location>
</feature>
<keyword evidence="2" id="KW-0732">Signal</keyword>
<comment type="caution">
    <text evidence="3">The sequence shown here is derived from an EMBL/GenBank/DDBJ whole genome shotgun (WGS) entry which is preliminary data.</text>
</comment>
<dbReference type="RefSeq" id="WP_187659799.1">
    <property type="nucleotide sequence ID" value="NZ_JACTAB010000002.1"/>
</dbReference>
<proteinExistence type="predicted"/>
<feature type="chain" id="PRO_5046081986" description="Sel1 repeat family protein" evidence="2">
    <location>
        <begin position="20"/>
        <end position="527"/>
    </location>
</feature>
<gene>
    <name evidence="3" type="ORF">WMW71_08910</name>
</gene>
<feature type="signal peptide" evidence="2">
    <location>
        <begin position="1"/>
        <end position="19"/>
    </location>
</feature>
<organism evidence="3 4">
    <name type="scientific">Flavobacterium buctense</name>
    <dbReference type="NCBI Taxonomy" id="1648146"/>
    <lineage>
        <taxon>Bacteria</taxon>
        <taxon>Pseudomonadati</taxon>
        <taxon>Bacteroidota</taxon>
        <taxon>Flavobacteriia</taxon>
        <taxon>Flavobacteriales</taxon>
        <taxon>Flavobacteriaceae</taxon>
        <taxon>Flavobacterium</taxon>
    </lineage>
</organism>
<evidence type="ECO:0008006" key="5">
    <source>
        <dbReference type="Google" id="ProtNLM"/>
    </source>
</evidence>
<keyword evidence="4" id="KW-1185">Reference proteome</keyword>
<dbReference type="EMBL" id="JBBPCB010000005">
    <property type="protein sequence ID" value="MEK8180458.1"/>
    <property type="molecule type" value="Genomic_DNA"/>
</dbReference>
<sequence length="527" mass="61482">MNKYFLLILLVLISFTSSAQYGDAYHKPDAYRLEQMRQDRMNQNDAAHRANMNSNTGSGVTGNYGSGNNYSYEKTARERAEKAAEEQAKAEKEKRERLEKEQQQKADWQEYYQVYKYYKSLLSEDPLSAGEIHAALREALGEGDSKSDPHYSSSRQKIKDAVLNYANYVSLFSEKESTATYDELIYYALKSTFYPVSALKNFEKLQQRFPEKAEEVDQLILTQLIPVFFNGFHDEKEGVHFNTYIHLSFYKEDNLFLDKYLELEKKYPALAMKVNEIITTENTPFVRLAQRSNPREAEGYALKQLNVQCVSSFSKSEYARKPNYYLYLNFYGDDGGELRKFEAEDWMYYAKRQDISVFKLLKYLGFIDESVGECERYLGNCDKLSCYGCHRYKKSDGFKIKSSDFKYNTKEIIAACAKLNEPSALNMYGLMIAAGIIKEDKIKCLEYFKKAAELGDYNGALNYQMAGAWNIKGYKLSDYEDAELVLTNFKKDPNKKEEYYNEFNSMIWNMDRNHGYNIENYSKKWNR</sequence>
<evidence type="ECO:0000256" key="2">
    <source>
        <dbReference type="SAM" id="SignalP"/>
    </source>
</evidence>
<accession>A0ABU9E1C3</accession>
<reference evidence="3 4" key="1">
    <citation type="submission" date="2024-04" db="EMBL/GenBank/DDBJ databases">
        <title>draft genome sequnece of Flavobacterium buctense JCM 30750.</title>
        <authorList>
            <person name="Kim D.-U."/>
        </authorList>
    </citation>
    <scope>NUCLEOTIDE SEQUENCE [LARGE SCALE GENOMIC DNA]</scope>
    <source>
        <strain evidence="3 4">JCM 30750</strain>
    </source>
</reference>
<feature type="compositionally biased region" description="Basic and acidic residues" evidence="1">
    <location>
        <begin position="74"/>
        <end position="103"/>
    </location>
</feature>
<evidence type="ECO:0000313" key="4">
    <source>
        <dbReference type="Proteomes" id="UP001491349"/>
    </source>
</evidence>